<gene>
    <name evidence="1" type="ORF">CARN7_0860</name>
</gene>
<evidence type="ECO:0000313" key="1">
    <source>
        <dbReference type="EMBL" id="CBI10099.1"/>
    </source>
</evidence>
<dbReference type="Gene3D" id="3.40.50.1450">
    <property type="entry name" value="HybD-like"/>
    <property type="match status" value="1"/>
</dbReference>
<organism evidence="1">
    <name type="scientific">mine drainage metagenome</name>
    <dbReference type="NCBI Taxonomy" id="410659"/>
    <lineage>
        <taxon>unclassified sequences</taxon>
        <taxon>metagenomes</taxon>
        <taxon>ecological metagenomes</taxon>
    </lineage>
</organism>
<protein>
    <recommendedName>
        <fullName evidence="2">Hydrogenase maturation protease</fullName>
    </recommendedName>
</protein>
<proteinExistence type="predicted"/>
<evidence type="ECO:0008006" key="2">
    <source>
        <dbReference type="Google" id="ProtNLM"/>
    </source>
</evidence>
<dbReference type="AlphaFoldDB" id="E6QS77"/>
<accession>E6QS77</accession>
<dbReference type="InterPro" id="IPR000671">
    <property type="entry name" value="Peptidase_A31"/>
</dbReference>
<dbReference type="InterPro" id="IPR023430">
    <property type="entry name" value="Pept_HybD-like_dom_sf"/>
</dbReference>
<dbReference type="EMBL" id="CABR01000069">
    <property type="protein sequence ID" value="CBI10099.1"/>
    <property type="molecule type" value="Genomic_DNA"/>
</dbReference>
<dbReference type="GO" id="GO:0008047">
    <property type="term" value="F:enzyme activator activity"/>
    <property type="evidence" value="ECO:0007669"/>
    <property type="project" value="InterPro"/>
</dbReference>
<dbReference type="GO" id="GO:0008233">
    <property type="term" value="F:peptidase activity"/>
    <property type="evidence" value="ECO:0007669"/>
    <property type="project" value="InterPro"/>
</dbReference>
<reference evidence="1" key="1">
    <citation type="submission" date="2009-10" db="EMBL/GenBank/DDBJ databases">
        <title>Diversity of trophic interactions inside an arsenic-rich microbial ecosystem.</title>
        <authorList>
            <person name="Bertin P.N."/>
            <person name="Heinrich-Salmeron A."/>
            <person name="Pelletier E."/>
            <person name="Goulhen-Chollet F."/>
            <person name="Arsene-Ploetze F."/>
            <person name="Gallien S."/>
            <person name="Calteau A."/>
            <person name="Vallenet D."/>
            <person name="Casiot C."/>
            <person name="Chane-Woon-Ming B."/>
            <person name="Giloteaux L."/>
            <person name="Barakat M."/>
            <person name="Bonnefoy V."/>
            <person name="Bruneel O."/>
            <person name="Chandler M."/>
            <person name="Cleiss J."/>
            <person name="Duran R."/>
            <person name="Elbaz-Poulichet F."/>
            <person name="Fonknechten N."/>
            <person name="Lauga B."/>
            <person name="Mornico D."/>
            <person name="Ortet P."/>
            <person name="Schaeffer C."/>
            <person name="Siguier P."/>
            <person name="Alexander Thil Smith A."/>
            <person name="Van Dorsselaer A."/>
            <person name="Weissenbach J."/>
            <person name="Medigue C."/>
            <person name="Le Paslier D."/>
        </authorList>
    </citation>
    <scope>NUCLEOTIDE SEQUENCE</scope>
</reference>
<sequence>MSCLYVFGLGSPYGWDQAGWLAADALGASFAGLPGIRVDILSHPASLFTHPVTPEDRLIFIDCMVGKATPGTVQRFTPQTLPSSPIRLSSHGFDLKSTVDLLIGMDFSAEHIQVFAVEAPAQNGHMEAQQLQQFLDQATRVLHTSVKTWVGEWWVTGL</sequence>
<dbReference type="Pfam" id="PF01750">
    <property type="entry name" value="HycI"/>
    <property type="match status" value="1"/>
</dbReference>
<name>E6QS77_9ZZZZ</name>
<dbReference type="SUPFAM" id="SSF53163">
    <property type="entry name" value="HybD-like"/>
    <property type="match status" value="1"/>
</dbReference>
<comment type="caution">
    <text evidence="1">The sequence shown here is derived from an EMBL/GenBank/DDBJ whole genome shotgun (WGS) entry which is preliminary data.</text>
</comment>
<dbReference type="CDD" id="cd00518">
    <property type="entry name" value="H2MP"/>
    <property type="match status" value="1"/>
</dbReference>